<dbReference type="Gene3D" id="1.20.5.1500">
    <property type="match status" value="1"/>
</dbReference>
<dbReference type="EMBL" id="DF973329">
    <property type="protein sequence ID" value="GAU26037.1"/>
    <property type="molecule type" value="Genomic_DNA"/>
</dbReference>
<organism evidence="6 7">
    <name type="scientific">Trifolium subterraneum</name>
    <name type="common">Subterranean clover</name>
    <dbReference type="NCBI Taxonomy" id="3900"/>
    <lineage>
        <taxon>Eukaryota</taxon>
        <taxon>Viridiplantae</taxon>
        <taxon>Streptophyta</taxon>
        <taxon>Embryophyta</taxon>
        <taxon>Tracheophyta</taxon>
        <taxon>Spermatophyta</taxon>
        <taxon>Magnoliopsida</taxon>
        <taxon>eudicotyledons</taxon>
        <taxon>Gunneridae</taxon>
        <taxon>Pentapetalae</taxon>
        <taxon>rosids</taxon>
        <taxon>fabids</taxon>
        <taxon>Fabales</taxon>
        <taxon>Fabaceae</taxon>
        <taxon>Papilionoideae</taxon>
        <taxon>50 kb inversion clade</taxon>
        <taxon>NPAAA clade</taxon>
        <taxon>Hologalegina</taxon>
        <taxon>IRL clade</taxon>
        <taxon>Trifolieae</taxon>
        <taxon>Trifolium</taxon>
    </lineage>
</organism>
<sequence>MVVGASKKLKVSDKSDKREETDGEFVLSIEKLKEIQDELKKINEEATDKVTEIKQKYNEVSKPLYDKRNNLIKYVPNLWLTVFSIHPDLNSLLSEKDHEIFKHLSSLEVEDHQDVKSGYSITFNFNPNPYFEDTKIVKYFTFLGEGKTRVTNTPIRWKKGNEIFNGTSEETKGNERPPSDISFLSWSNESEQNGGQDENHYKIANIIKDDLWLNPLNYFNNEDSDEADEDEDEDEDESCDVENDSSDSDDSDDDQEYDDEEEE</sequence>
<evidence type="ECO:0000256" key="1">
    <source>
        <dbReference type="ARBA" id="ARBA00009947"/>
    </source>
</evidence>
<dbReference type="InterPro" id="IPR037231">
    <property type="entry name" value="NAP-like_sf"/>
</dbReference>
<dbReference type="Proteomes" id="UP000242715">
    <property type="component" value="Unassembled WGS sequence"/>
</dbReference>
<name>A0A2Z6N9X7_TRISU</name>
<accession>A0A2Z6N9X7</accession>
<evidence type="ECO:0000256" key="2">
    <source>
        <dbReference type="ARBA" id="ARBA00023186"/>
    </source>
</evidence>
<keyword evidence="4" id="KW-0175">Coiled coil</keyword>
<feature type="coiled-coil region" evidence="4">
    <location>
        <begin position="25"/>
        <end position="56"/>
    </location>
</feature>
<feature type="compositionally biased region" description="Basic and acidic residues" evidence="5">
    <location>
        <begin position="10"/>
        <end position="20"/>
    </location>
</feature>
<dbReference type="Gene3D" id="3.30.1120.90">
    <property type="entry name" value="Nucleosome assembly protein"/>
    <property type="match status" value="1"/>
</dbReference>
<dbReference type="InterPro" id="IPR002164">
    <property type="entry name" value="NAP_family"/>
</dbReference>
<evidence type="ECO:0000256" key="3">
    <source>
        <dbReference type="RuleBase" id="RU003876"/>
    </source>
</evidence>
<keyword evidence="7" id="KW-1185">Reference proteome</keyword>
<dbReference type="PANTHER" id="PTHR11875">
    <property type="entry name" value="TESTIS-SPECIFIC Y-ENCODED PROTEIN"/>
    <property type="match status" value="1"/>
</dbReference>
<reference evidence="7" key="1">
    <citation type="journal article" date="2017" name="Front. Plant Sci.">
        <title>Climate Clever Clovers: New Paradigm to Reduce the Environmental Footprint of Ruminants by Breeding Low Methanogenic Forages Utilizing Haplotype Variation.</title>
        <authorList>
            <person name="Kaur P."/>
            <person name="Appels R."/>
            <person name="Bayer P.E."/>
            <person name="Keeble-Gagnere G."/>
            <person name="Wang J."/>
            <person name="Hirakawa H."/>
            <person name="Shirasawa K."/>
            <person name="Vercoe P."/>
            <person name="Stefanova K."/>
            <person name="Durmic Z."/>
            <person name="Nichols P."/>
            <person name="Revell C."/>
            <person name="Isobe S.N."/>
            <person name="Edwards D."/>
            <person name="Erskine W."/>
        </authorList>
    </citation>
    <scope>NUCLEOTIDE SEQUENCE [LARGE SCALE GENOMIC DNA]</scope>
    <source>
        <strain evidence="7">cv. Daliak</strain>
    </source>
</reference>
<evidence type="ECO:0000256" key="5">
    <source>
        <dbReference type="SAM" id="MobiDB-lite"/>
    </source>
</evidence>
<gene>
    <name evidence="6" type="ORF">TSUD_224980</name>
</gene>
<evidence type="ECO:0000256" key="4">
    <source>
        <dbReference type="SAM" id="Coils"/>
    </source>
</evidence>
<protein>
    <submittedName>
        <fullName evidence="6">Uncharacterized protein</fullName>
    </submittedName>
</protein>
<evidence type="ECO:0000313" key="6">
    <source>
        <dbReference type="EMBL" id="GAU26037.1"/>
    </source>
</evidence>
<comment type="similarity">
    <text evidence="1 3">Belongs to the nucleosome assembly protein (NAP) family.</text>
</comment>
<dbReference type="GO" id="GO:0042393">
    <property type="term" value="F:histone binding"/>
    <property type="evidence" value="ECO:0007669"/>
    <property type="project" value="UniProtKB-ARBA"/>
</dbReference>
<feature type="region of interest" description="Disordered" evidence="5">
    <location>
        <begin position="161"/>
        <end position="181"/>
    </location>
</feature>
<dbReference type="SUPFAM" id="SSF143113">
    <property type="entry name" value="NAP-like"/>
    <property type="match status" value="1"/>
</dbReference>
<dbReference type="GO" id="GO:0000724">
    <property type="term" value="P:double-strand break repair via homologous recombination"/>
    <property type="evidence" value="ECO:0007669"/>
    <property type="project" value="UniProtKB-ARBA"/>
</dbReference>
<keyword evidence="2" id="KW-0143">Chaperone</keyword>
<dbReference type="AlphaFoldDB" id="A0A2Z6N9X7"/>
<dbReference type="GO" id="GO:0006334">
    <property type="term" value="P:nucleosome assembly"/>
    <property type="evidence" value="ECO:0007669"/>
    <property type="project" value="InterPro"/>
</dbReference>
<feature type="region of interest" description="Disordered" evidence="5">
    <location>
        <begin position="218"/>
        <end position="263"/>
    </location>
</feature>
<feature type="compositionally biased region" description="Basic and acidic residues" evidence="5">
    <location>
        <begin position="169"/>
        <end position="178"/>
    </location>
</feature>
<proteinExistence type="inferred from homology"/>
<dbReference type="GO" id="GO:0005634">
    <property type="term" value="C:nucleus"/>
    <property type="evidence" value="ECO:0007669"/>
    <property type="project" value="InterPro"/>
</dbReference>
<dbReference type="Pfam" id="PF00956">
    <property type="entry name" value="NAP"/>
    <property type="match status" value="1"/>
</dbReference>
<feature type="compositionally biased region" description="Acidic residues" evidence="5">
    <location>
        <begin position="222"/>
        <end position="263"/>
    </location>
</feature>
<feature type="region of interest" description="Disordered" evidence="5">
    <location>
        <begin position="1"/>
        <end position="22"/>
    </location>
</feature>
<evidence type="ECO:0000313" key="7">
    <source>
        <dbReference type="Proteomes" id="UP000242715"/>
    </source>
</evidence>
<dbReference type="OrthoDB" id="19419at2759"/>